<organism evidence="2 3">
    <name type="scientific">Arthrobacter phage Anjali</name>
    <dbReference type="NCBI Taxonomy" id="2484217"/>
    <lineage>
        <taxon>Viruses</taxon>
        <taxon>Duplodnaviria</taxon>
        <taxon>Heunggongvirae</taxon>
        <taxon>Uroviricota</taxon>
        <taxon>Caudoviricetes</taxon>
        <taxon>Anjalivirus</taxon>
        <taxon>Anjalivirus anjali</taxon>
    </lineage>
</organism>
<name>A0A3G3LY15_9CAUD</name>
<proteinExistence type="predicted"/>
<protein>
    <submittedName>
        <fullName evidence="2">Ribbon-helix-helix DNA binding domain protein</fullName>
    </submittedName>
</protein>
<keyword evidence="3" id="KW-1185">Reference proteome</keyword>
<feature type="compositionally biased region" description="Basic and acidic residues" evidence="1">
    <location>
        <begin position="73"/>
        <end position="92"/>
    </location>
</feature>
<feature type="region of interest" description="Disordered" evidence="1">
    <location>
        <begin position="48"/>
        <end position="92"/>
    </location>
</feature>
<dbReference type="KEGG" id="vg:55612354"/>
<dbReference type="RefSeq" id="YP_009842156.1">
    <property type="nucleotide sequence ID" value="NC_048739.1"/>
</dbReference>
<dbReference type="GeneID" id="55612354"/>
<dbReference type="Proteomes" id="UP000270032">
    <property type="component" value="Segment"/>
</dbReference>
<reference evidence="2 3" key="1">
    <citation type="submission" date="2018-10" db="EMBL/GenBank/DDBJ databases">
        <authorList>
            <person name="Rimple P.A."/>
            <person name="Stoner T.H."/>
            <person name="Garlena R.A."/>
            <person name="Russell D.A."/>
            <person name="Pope W.H."/>
            <person name="Jacobs-Sera D."/>
            <person name="Hatfull G.F."/>
        </authorList>
    </citation>
    <scope>NUCLEOTIDE SEQUENCE [LARGE SCALE GENOMIC DNA]</scope>
</reference>
<feature type="compositionally biased region" description="Polar residues" evidence="1">
    <location>
        <begin position="62"/>
        <end position="72"/>
    </location>
</feature>
<accession>A0A3G3LY15</accession>
<gene>
    <name evidence="2" type="primary">8</name>
    <name evidence="2" type="ORF">PBI_ANJALI_8</name>
</gene>
<evidence type="ECO:0000313" key="3">
    <source>
        <dbReference type="Proteomes" id="UP000270032"/>
    </source>
</evidence>
<evidence type="ECO:0000313" key="2">
    <source>
        <dbReference type="EMBL" id="AYQ98998.1"/>
    </source>
</evidence>
<dbReference type="EMBL" id="MK016490">
    <property type="protein sequence ID" value="AYQ98998.1"/>
    <property type="molecule type" value="Genomic_DNA"/>
</dbReference>
<sequence length="92" mass="10418">MEKPKRGRGKQVSATVAPELFTALEDHAWENRRQRTDVVRQAVEEYARRNGIWGSEADGPSETPSPDESSNVEGDHQDNEVDHQDNEVHHEA</sequence>
<evidence type="ECO:0000256" key="1">
    <source>
        <dbReference type="SAM" id="MobiDB-lite"/>
    </source>
</evidence>